<dbReference type="STRING" id="34508.A0A4U5LNK0"/>
<proteinExistence type="predicted"/>
<reference evidence="2 3" key="2">
    <citation type="journal article" date="2019" name="G3 (Bethesda)">
        <title>Hybrid Assembly of the Genome of the Entomopathogenic Nematode Steinernema carpocapsae Identifies the X-Chromosome.</title>
        <authorList>
            <person name="Serra L."/>
            <person name="Macchietto M."/>
            <person name="Macias-Munoz A."/>
            <person name="McGill C.J."/>
            <person name="Rodriguez I.M."/>
            <person name="Rodriguez B."/>
            <person name="Murad R."/>
            <person name="Mortazavi A."/>
        </authorList>
    </citation>
    <scope>NUCLEOTIDE SEQUENCE [LARGE SCALE GENOMIC DNA]</scope>
    <source>
        <strain evidence="2 3">ALL</strain>
    </source>
</reference>
<evidence type="ECO:0000256" key="1">
    <source>
        <dbReference type="SAM" id="MobiDB-lite"/>
    </source>
</evidence>
<feature type="region of interest" description="Disordered" evidence="1">
    <location>
        <begin position="503"/>
        <end position="525"/>
    </location>
</feature>
<feature type="compositionally biased region" description="Low complexity" evidence="1">
    <location>
        <begin position="504"/>
        <end position="520"/>
    </location>
</feature>
<dbReference type="Proteomes" id="UP000298663">
    <property type="component" value="Unassembled WGS sequence"/>
</dbReference>
<dbReference type="EMBL" id="AZBU02000015">
    <property type="protein sequence ID" value="TKR57461.1"/>
    <property type="molecule type" value="Genomic_DNA"/>
</dbReference>
<feature type="region of interest" description="Disordered" evidence="1">
    <location>
        <begin position="396"/>
        <end position="423"/>
    </location>
</feature>
<organism evidence="2 3">
    <name type="scientific">Steinernema carpocapsae</name>
    <name type="common">Entomopathogenic nematode</name>
    <dbReference type="NCBI Taxonomy" id="34508"/>
    <lineage>
        <taxon>Eukaryota</taxon>
        <taxon>Metazoa</taxon>
        <taxon>Ecdysozoa</taxon>
        <taxon>Nematoda</taxon>
        <taxon>Chromadorea</taxon>
        <taxon>Rhabditida</taxon>
        <taxon>Tylenchina</taxon>
        <taxon>Panagrolaimomorpha</taxon>
        <taxon>Strongyloidoidea</taxon>
        <taxon>Steinernematidae</taxon>
        <taxon>Steinernema</taxon>
    </lineage>
</organism>
<gene>
    <name evidence="2" type="ORF">L596_030723</name>
</gene>
<evidence type="ECO:0000313" key="3">
    <source>
        <dbReference type="Proteomes" id="UP000298663"/>
    </source>
</evidence>
<accession>A0A4U5LNK0</accession>
<sequence length="546" mass="53352">MVTTSQGSTVAPIVPVTANPQTTTIAPGLPGVLPVLVTMGPSGTTATAASSSIFRSSLLPGVPGTSTIHPLLPLSSITALGSTPSVPGLPASLSGQGTLPPPSVAASSTPVNLLLPTVPGLLTTAPSSTVGQLALNPSFTTSSSFGPPGLSGIPTALAQSTAIAIPSTVNPLLPSSSSSTRTVPPLPGLPGGLSSQGTLATFGNAASSTIVNPLLPIGTTALISGLPGFSSPLPMLTLPGSTPNPATINFLISSSSIPVLGGTSAVSGLPGGSLSPVTQVLSGITVSPITVDPLLPTIPTLTGTTASNHGLPGISPALMPTQTGGSLSPISVSSTLSLSSFSSSSAISLAPGIPRTISGQSTTGLGTFLPISTSGLSSVVSNSATCTTANPLLPTSRTSGFSGLTGQASTSRPSNLPVSHSSTGVTSHLITTTTASVGIGLPYMVTTSRPPALTSSNPGISVLGVSTTRPPTTTTAFALYSLTTSKPTVATLFTTPAVAGLPGSTRPMTTTTPMTSFTSSAVTPKASSTSLKTSAPYCLRSQVEPQ</sequence>
<keyword evidence="3" id="KW-1185">Reference proteome</keyword>
<name>A0A4U5LNK0_STECR</name>
<dbReference type="AlphaFoldDB" id="A0A4U5LNK0"/>
<comment type="caution">
    <text evidence="2">The sequence shown here is derived from an EMBL/GenBank/DDBJ whole genome shotgun (WGS) entry which is preliminary data.</text>
</comment>
<evidence type="ECO:0000313" key="2">
    <source>
        <dbReference type="EMBL" id="TKR57461.1"/>
    </source>
</evidence>
<protein>
    <submittedName>
        <fullName evidence="2">Uncharacterized protein</fullName>
    </submittedName>
</protein>
<reference evidence="2 3" key="1">
    <citation type="journal article" date="2015" name="Genome Biol.">
        <title>Comparative genomics of Steinernema reveals deeply conserved gene regulatory networks.</title>
        <authorList>
            <person name="Dillman A.R."/>
            <person name="Macchietto M."/>
            <person name="Porter C.F."/>
            <person name="Rogers A."/>
            <person name="Williams B."/>
            <person name="Antoshechkin I."/>
            <person name="Lee M.M."/>
            <person name="Goodwin Z."/>
            <person name="Lu X."/>
            <person name="Lewis E.E."/>
            <person name="Goodrich-Blair H."/>
            <person name="Stock S.P."/>
            <person name="Adams B.J."/>
            <person name="Sternberg P.W."/>
            <person name="Mortazavi A."/>
        </authorList>
    </citation>
    <scope>NUCLEOTIDE SEQUENCE [LARGE SCALE GENOMIC DNA]</scope>
    <source>
        <strain evidence="2 3">ALL</strain>
    </source>
</reference>